<dbReference type="InterPro" id="IPR001650">
    <property type="entry name" value="Helicase_C-like"/>
</dbReference>
<dbReference type="InterPro" id="IPR018973">
    <property type="entry name" value="MZB"/>
</dbReference>
<sequence>MKIPIRLKDLLQQPLVAISATSPLIGLKTVQLNCTEVESLTDEQLEALFSSIPEDWDFTQLCEVFDSNTLTENFTQQLVNYLNKRLGLSDNSPSQPENSSDSNLDHLSLKPTTNLDIFELREQVISDYRNYIESFLKIRDPRIKTFIQNELDKGQLWKDPLVQINPAYKQSASIETLIQQNILHPDCKRYFPNYRFYYHQEQAFRRAKQQIPYVLTTGTGSGKSLTYVVPIISYLLQNPHQQGLQAILVYPMNALINSQAEEFNKFLEKVPNCFIQVKKYTGQESLKEKTEIQNNPPHILLTNYVMLELMLTRTHEDRLVNSPELKFLVLDELHTYRGRQGADVAVVIRKLRQRCGQNFLCIGTSATMSTEGNRSSRRQTVAEVASKLFGVEIKPDSVIDETLEKAIQRPYPTIQELQNSLTAGLPPETEKTLEAFKQHPLSAWIEMQLGLQEEDNHLVRRTPISLQSGAENLAQELSFSPEICLDILKQMLLWGSQTKGMAFRLHQFISQGGSVYATLEAPDQRFLTLEGQYSTTNNRLLYPLVFCRECGQEYYAVRYDSNTEQITPLLAVSLDTEPDSDIQEGYITLDEDGLWERDDQDRLPDSWFKVTKKRGREPKPEYQKSIPQKLFVFPDGRVSHLGIAKDSEKPTACWFVPKPFLTCLNCGVVHDRKKNEFTKLARLSSEGRSTATTLLCLSTVSRLKDCSAINPTSAKVLSFTDNRQDASLQAGHFNDFVQTSFLRSSLYSALQAKKVLTHQDLAIEVVKKMGLTQEDYAQEPASFSDRNEKAFQHLIEYRLYEDLRRGWRIVQPNLEQCGLLAIEYIDLEKQCQDAHLWQKFPDSILLQATPQQRFTVIKTFLDQLRRELVIDAQFLQPQETDKLKQEVYYALEEPWTIDLNQLLPEARVATLVSGTDSGKGKGKNKAPVKLTSNSKLGRFLRSDRAWPWLNVNLSEPEYERLIKAFVNILCDSGFLKRNGDEVQLQVSCMLWKAQQLSQLSPDILTAKRLQGSELTLIDANLFFQKFYQQNAQTISTMEGREHTGQVNNENRQKRENKFRQGDLAALFCSPTMELGIDIADLSVVHLRNVPPSPANYAQRSGRAGRSGQPALVITYASAGSGHDQYFYHRQPQMVAGVVAPPKLELGNQDLIQSHIYSLWLAYTGADLGDSMNQILDLDLPNFPLKDSLKLQLTLTPQTLNKCLQAAEIILADVFCQGDLNKARWYSRDWLKLTLDNALATFDKAFDRWRLLYQEAVKQLEDARNTIDRFRGGGITQEERQKAENAQREAQRQIDLLIGQSNSPSGVSNFEFYPYRYLASEGFLPGFNFPRLPVRAFIPSGNDSDFLSRPRVVAIREFAPRNIVYYEGNKFQIVKSKIPVSGLEFNQVATCFKCGYFHEGTQANQDNCDNCGSRLTPNSSGTPAYLAKVLKMDTAFTQRRERITCDEEERLKYGYDVTTHFRYANQRQDLAQVVADDGTELLKLTYGETAELLRINRGLRRTGERGFKLDLKTGYWGDSTTENIPPGQLQTEVSLTVSDTSNILIIKPVQLPTQDTEGYLASLQFALSRAIQAVYKLEEDELSCERVGEENYLLFWEAAEGGAGVLSQILDNPLSFQTLAEAALEICHFKEPKPSCTNACYECLLSYRNQFDHPLLNRHLIRDTLEKLTHSTLNRSSGILSRDEEYQQLLAQTDPNSELERVVLKAIYDRGMKLPDAAQFFFPEANLKPDFVYHQAKIVLFCDGSVHDHPERRKQDKVDRENFQFDSGYTVIVIRYDDDLEAKLKELLAQI</sequence>
<dbReference type="EC" id="3.6.4.-" evidence="5"/>
<gene>
    <name evidence="5" type="ORF">PANO66_04391</name>
</gene>
<protein>
    <submittedName>
        <fullName evidence="5">ATP-dependent helicase MJ1574</fullName>
        <ecNumber evidence="5">3.6.4.-</ecNumber>
    </submittedName>
</protein>
<dbReference type="InterPro" id="IPR027417">
    <property type="entry name" value="P-loop_NTPase"/>
</dbReference>
<dbReference type="GO" id="GO:0003677">
    <property type="term" value="F:DNA binding"/>
    <property type="evidence" value="ECO:0007669"/>
    <property type="project" value="TreeGrafter"/>
</dbReference>
<dbReference type="InterPro" id="IPR052511">
    <property type="entry name" value="ATP-dep_Helicase"/>
</dbReference>
<geneLocation type="plasmid" evidence="5 6">
    <name>p2</name>
</geneLocation>
<dbReference type="GO" id="GO:0005524">
    <property type="term" value="F:ATP binding"/>
    <property type="evidence" value="ECO:0007669"/>
    <property type="project" value="UniProtKB-KW"/>
</dbReference>
<organism evidence="5 6">
    <name type="scientific">Planktothrix agardhii</name>
    <name type="common">Oscillatoria agardhii</name>
    <dbReference type="NCBI Taxonomy" id="1160"/>
    <lineage>
        <taxon>Bacteria</taxon>
        <taxon>Bacillati</taxon>
        <taxon>Cyanobacteriota</taxon>
        <taxon>Cyanophyceae</taxon>
        <taxon>Oscillatoriophycideae</taxon>
        <taxon>Oscillatoriales</taxon>
        <taxon>Microcoleaceae</taxon>
        <taxon>Planktothrix</taxon>
    </lineage>
</organism>
<reference evidence="5" key="1">
    <citation type="submission" date="2020-09" db="EMBL/GenBank/DDBJ databases">
        <authorList>
            <person name="Blom J."/>
        </authorList>
    </citation>
    <scope>NUCLEOTIDE SEQUENCE</scope>
    <source>
        <strain evidence="5">No.66</strain>
        <plasmid evidence="5">p2</plasmid>
    </source>
</reference>
<accession>A0AAD1Q771</accession>
<dbReference type="InterPro" id="IPR014001">
    <property type="entry name" value="Helicase_ATP-bd"/>
</dbReference>
<dbReference type="InterPro" id="IPR011545">
    <property type="entry name" value="DEAD/DEAH_box_helicase_dom"/>
</dbReference>
<evidence type="ECO:0000313" key="5">
    <source>
        <dbReference type="EMBL" id="CAD5983857.1"/>
    </source>
</evidence>
<dbReference type="EMBL" id="LR882965">
    <property type="protein sequence ID" value="CAD5983857.1"/>
    <property type="molecule type" value="Genomic_DNA"/>
</dbReference>
<dbReference type="RefSeq" id="WP_254032754.1">
    <property type="nucleotide sequence ID" value="NZ_LR882965.1"/>
</dbReference>
<keyword evidence="5" id="KW-0614">Plasmid</keyword>
<dbReference type="PROSITE" id="PS51194">
    <property type="entry name" value="HELICASE_CTER"/>
    <property type="match status" value="1"/>
</dbReference>
<evidence type="ECO:0000259" key="4">
    <source>
        <dbReference type="PROSITE" id="PS51194"/>
    </source>
</evidence>
<evidence type="ECO:0000313" key="6">
    <source>
        <dbReference type="Proteomes" id="UP001153761"/>
    </source>
</evidence>
<proteinExistence type="predicted"/>
<dbReference type="Pfam" id="PF09369">
    <property type="entry name" value="MZB"/>
    <property type="match status" value="1"/>
</dbReference>
<dbReference type="Gene3D" id="3.40.50.300">
    <property type="entry name" value="P-loop containing nucleotide triphosphate hydrolases"/>
    <property type="match status" value="2"/>
</dbReference>
<feature type="domain" description="Helicase ATP-binding" evidence="3">
    <location>
        <begin position="204"/>
        <end position="386"/>
    </location>
</feature>
<dbReference type="Proteomes" id="UP001153761">
    <property type="component" value="Plasmid p2"/>
</dbReference>
<dbReference type="Pfam" id="PF00270">
    <property type="entry name" value="DEAD"/>
    <property type="match status" value="1"/>
</dbReference>
<dbReference type="Pfam" id="PF00271">
    <property type="entry name" value="Helicase_C"/>
    <property type="match status" value="1"/>
</dbReference>
<feature type="domain" description="Helicase C-terminal" evidence="4">
    <location>
        <begin position="995"/>
        <end position="1151"/>
    </location>
</feature>
<dbReference type="SMART" id="SM00487">
    <property type="entry name" value="DEXDc"/>
    <property type="match status" value="1"/>
</dbReference>
<evidence type="ECO:0000259" key="3">
    <source>
        <dbReference type="PROSITE" id="PS51192"/>
    </source>
</evidence>
<evidence type="ECO:0000256" key="1">
    <source>
        <dbReference type="ARBA" id="ARBA00022741"/>
    </source>
</evidence>
<dbReference type="PROSITE" id="PS51192">
    <property type="entry name" value="HELICASE_ATP_BIND_1"/>
    <property type="match status" value="1"/>
</dbReference>
<name>A0AAD1Q771_PLAAG</name>
<keyword evidence="1" id="KW-0547">Nucleotide-binding</keyword>
<dbReference type="SMART" id="SM00490">
    <property type="entry name" value="HELICc"/>
    <property type="match status" value="1"/>
</dbReference>
<dbReference type="PANTHER" id="PTHR47962">
    <property type="entry name" value="ATP-DEPENDENT HELICASE LHR-RELATED-RELATED"/>
    <property type="match status" value="1"/>
</dbReference>
<evidence type="ECO:0000256" key="2">
    <source>
        <dbReference type="ARBA" id="ARBA00022840"/>
    </source>
</evidence>
<keyword evidence="5" id="KW-0347">Helicase</keyword>
<dbReference type="SUPFAM" id="SSF52540">
    <property type="entry name" value="P-loop containing nucleoside triphosphate hydrolases"/>
    <property type="match status" value="2"/>
</dbReference>
<dbReference type="GO" id="GO:0004386">
    <property type="term" value="F:helicase activity"/>
    <property type="evidence" value="ECO:0007669"/>
    <property type="project" value="UniProtKB-KW"/>
</dbReference>
<dbReference type="Gene3D" id="3.40.960.10">
    <property type="entry name" value="VSR Endonuclease"/>
    <property type="match status" value="1"/>
</dbReference>
<dbReference type="PANTHER" id="PTHR47962:SF5">
    <property type="entry name" value="ATP-DEPENDENT HELICASE LHR-RELATED"/>
    <property type="match status" value="1"/>
</dbReference>
<dbReference type="GO" id="GO:0016887">
    <property type="term" value="F:ATP hydrolysis activity"/>
    <property type="evidence" value="ECO:0007669"/>
    <property type="project" value="TreeGrafter"/>
</dbReference>
<keyword evidence="2" id="KW-0067">ATP-binding</keyword>
<keyword evidence="5" id="KW-0378">Hydrolase</keyword>